<evidence type="ECO:0000256" key="5">
    <source>
        <dbReference type="ARBA" id="ARBA00012064"/>
    </source>
</evidence>
<dbReference type="Gene3D" id="3.90.226.10">
    <property type="entry name" value="2-enoyl-CoA Hydratase, Chain A, domain 1"/>
    <property type="match status" value="1"/>
</dbReference>
<dbReference type="Proteomes" id="UP000265566">
    <property type="component" value="Chromosome 7"/>
</dbReference>
<comment type="catalytic activity">
    <reaction evidence="2">
        <text>a (3E)-enoyl-CoA = a 4-saturated (2E)-enoyl-CoA</text>
        <dbReference type="Rhea" id="RHEA:45228"/>
        <dbReference type="ChEBI" id="CHEBI:58521"/>
        <dbReference type="ChEBI" id="CHEBI:85097"/>
        <dbReference type="EC" id="5.3.3.8"/>
    </reaction>
</comment>
<dbReference type="EMBL" id="PSQE01000007">
    <property type="protein sequence ID" value="RHN44777.1"/>
    <property type="molecule type" value="Genomic_DNA"/>
</dbReference>
<reference evidence="8" key="5">
    <citation type="journal article" date="2018" name="Nat. Plants">
        <title>Whole-genome landscape of Medicago truncatula symbiotic genes.</title>
        <authorList>
            <person name="Pecrix Y."/>
            <person name="Gamas P."/>
            <person name="Carrere S."/>
        </authorList>
    </citation>
    <scope>NUCLEOTIDE SEQUENCE</scope>
    <source>
        <tissue evidence="8">Leaves</tissue>
    </source>
</reference>
<keyword evidence="6" id="KW-0443">Lipid metabolism</keyword>
<evidence type="ECO:0000313" key="7">
    <source>
        <dbReference type="EMBL" id="AES78076.1"/>
    </source>
</evidence>
<dbReference type="AlphaFoldDB" id="G7KWT7"/>
<reference evidence="11" key="4">
    <citation type="journal article" date="2018" name="Nat. Plants">
        <title>Whole-genome landscape of Medicago truncatula symbiotic genes.</title>
        <authorList>
            <person name="Pecrix Y."/>
            <person name="Staton S.E."/>
            <person name="Sallet E."/>
            <person name="Lelandais-Briere C."/>
            <person name="Moreau S."/>
            <person name="Carrere S."/>
            <person name="Blein T."/>
            <person name="Jardinaud M.F."/>
            <person name="Latrasse D."/>
            <person name="Zouine M."/>
            <person name="Zahm M."/>
            <person name="Kreplak J."/>
            <person name="Mayjonade B."/>
            <person name="Satge C."/>
            <person name="Perez M."/>
            <person name="Cauet S."/>
            <person name="Marande W."/>
            <person name="Chantry-Darmon C."/>
            <person name="Lopez-Roques C."/>
            <person name="Bouchez O."/>
            <person name="Berard A."/>
            <person name="Debelle F."/>
            <person name="Munos S."/>
            <person name="Bendahmane A."/>
            <person name="Berges H."/>
            <person name="Niebel A."/>
            <person name="Buitink J."/>
            <person name="Frugier F."/>
            <person name="Benhamed M."/>
            <person name="Crespi M."/>
            <person name="Gouzy J."/>
            <person name="Gamas P."/>
        </authorList>
    </citation>
    <scope>NUCLEOTIDE SEQUENCE [LARGE SCALE GENOMIC DNA]</scope>
    <source>
        <strain evidence="11">cv. Jemalong A17</strain>
    </source>
</reference>
<sequence>MCTIRKKGNIFFLTLNNDEHCLNPTLLNSIKSTLHRVRQQATTSSVLITIAHDKFFSNGYDIDWAQSNKSRFILIDDSLRSVLSELISLPMPTIAVVTGHASTAGYIFALSHDYFLMSSDHEFLYKNELDIDIDIDHVIPAWFVAVVEAKVGDALAMKRIVTEAEKVTAEEAVRLGIVDSAHDSVEETVKAAVELSGDLVKRGLNGDVYAENRKKLLGHVIGTVEDNPLTKQPLMLVLLMLQLAQMVASCFSTM</sequence>
<comment type="catalytic activity">
    <reaction evidence="1">
        <text>a (3Z)-enoyl-CoA = a 4-saturated (2E)-enoyl-CoA</text>
        <dbReference type="Rhea" id="RHEA:45900"/>
        <dbReference type="ChEBI" id="CHEBI:85097"/>
        <dbReference type="ChEBI" id="CHEBI:85489"/>
        <dbReference type="EC" id="5.3.3.8"/>
    </reaction>
</comment>
<evidence type="ECO:0000256" key="2">
    <source>
        <dbReference type="ARBA" id="ARBA00000765"/>
    </source>
</evidence>
<reference evidence="7 10" key="1">
    <citation type="journal article" date="2011" name="Nature">
        <title>The Medicago genome provides insight into the evolution of rhizobial symbioses.</title>
        <authorList>
            <person name="Young N.D."/>
            <person name="Debelle F."/>
            <person name="Oldroyd G.E."/>
            <person name="Geurts R."/>
            <person name="Cannon S.B."/>
            <person name="Udvardi M.K."/>
            <person name="Benedito V.A."/>
            <person name="Mayer K.F."/>
            <person name="Gouzy J."/>
            <person name="Schoof H."/>
            <person name="Van de Peer Y."/>
            <person name="Proost S."/>
            <person name="Cook D.R."/>
            <person name="Meyers B.C."/>
            <person name="Spannagl M."/>
            <person name="Cheung F."/>
            <person name="De Mita S."/>
            <person name="Krishnakumar V."/>
            <person name="Gundlach H."/>
            <person name="Zhou S."/>
            <person name="Mudge J."/>
            <person name="Bharti A.K."/>
            <person name="Murray J.D."/>
            <person name="Naoumkina M.A."/>
            <person name="Rosen B."/>
            <person name="Silverstein K.A."/>
            <person name="Tang H."/>
            <person name="Rombauts S."/>
            <person name="Zhao P.X."/>
            <person name="Zhou P."/>
            <person name="Barbe V."/>
            <person name="Bardou P."/>
            <person name="Bechner M."/>
            <person name="Bellec A."/>
            <person name="Berger A."/>
            <person name="Berges H."/>
            <person name="Bidwell S."/>
            <person name="Bisseling T."/>
            <person name="Choisne N."/>
            <person name="Couloux A."/>
            <person name="Denny R."/>
            <person name="Deshpande S."/>
            <person name="Dai X."/>
            <person name="Doyle J.J."/>
            <person name="Dudez A.M."/>
            <person name="Farmer A.D."/>
            <person name="Fouteau S."/>
            <person name="Franken C."/>
            <person name="Gibelin C."/>
            <person name="Gish J."/>
            <person name="Goldstein S."/>
            <person name="Gonzalez A.J."/>
            <person name="Green P.J."/>
            <person name="Hallab A."/>
            <person name="Hartog M."/>
            <person name="Hua A."/>
            <person name="Humphray S.J."/>
            <person name="Jeong D.H."/>
            <person name="Jing Y."/>
            <person name="Jocker A."/>
            <person name="Kenton S.M."/>
            <person name="Kim D.J."/>
            <person name="Klee K."/>
            <person name="Lai H."/>
            <person name="Lang C."/>
            <person name="Lin S."/>
            <person name="Macmil S.L."/>
            <person name="Magdelenat G."/>
            <person name="Matthews L."/>
            <person name="McCorrison J."/>
            <person name="Monaghan E.L."/>
            <person name="Mun J.H."/>
            <person name="Najar F.Z."/>
            <person name="Nicholson C."/>
            <person name="Noirot C."/>
            <person name="O'Bleness M."/>
            <person name="Paule C.R."/>
            <person name="Poulain J."/>
            <person name="Prion F."/>
            <person name="Qin B."/>
            <person name="Qu C."/>
            <person name="Retzel E.F."/>
            <person name="Riddle C."/>
            <person name="Sallet E."/>
            <person name="Samain S."/>
            <person name="Samson N."/>
            <person name="Sanders I."/>
            <person name="Saurat O."/>
            <person name="Scarpelli C."/>
            <person name="Schiex T."/>
            <person name="Segurens B."/>
            <person name="Severin A.J."/>
            <person name="Sherrier D.J."/>
            <person name="Shi R."/>
            <person name="Sims S."/>
            <person name="Singer S.R."/>
            <person name="Sinharoy S."/>
            <person name="Sterck L."/>
            <person name="Viollet A."/>
            <person name="Wang B.B."/>
            <person name="Wang K."/>
            <person name="Wang M."/>
            <person name="Wang X."/>
            <person name="Warfsmann J."/>
            <person name="Weissenbach J."/>
            <person name="White D.D."/>
            <person name="White J.D."/>
            <person name="Wiley G.B."/>
            <person name="Wincker P."/>
            <person name="Xing Y."/>
            <person name="Yang L."/>
            <person name="Yao Z."/>
            <person name="Ying F."/>
            <person name="Zhai J."/>
            <person name="Zhou L."/>
            <person name="Zuber A."/>
            <person name="Denarie J."/>
            <person name="Dixon R.A."/>
            <person name="May G.D."/>
            <person name="Schwartz D.C."/>
            <person name="Rogers J."/>
            <person name="Quetier F."/>
            <person name="Town C.D."/>
            <person name="Roe B.A."/>
        </authorList>
    </citation>
    <scope>NUCLEOTIDE SEQUENCE [LARGE SCALE GENOMIC DNA]</scope>
    <source>
        <strain evidence="7">A17</strain>
        <strain evidence="9 10">cv. Jemalong A17</strain>
    </source>
</reference>
<protein>
    <recommendedName>
        <fullName evidence="5">Delta(3)-Delta(2)-enoyl-CoA isomerase</fullName>
        <ecNumber evidence="5">5.3.3.8</ecNumber>
    </recommendedName>
</protein>
<dbReference type="GO" id="GO:0004165">
    <property type="term" value="F:delta(3)-delta(2)-enoyl-CoA isomerase activity"/>
    <property type="evidence" value="ECO:0000318"/>
    <property type="project" value="GO_Central"/>
</dbReference>
<dbReference type="EMBL" id="CM001223">
    <property type="protein sequence ID" value="AES78076.1"/>
    <property type="molecule type" value="Genomic_DNA"/>
</dbReference>
<dbReference type="EnsemblPlants" id="AES78076">
    <property type="protein sequence ID" value="AES78076"/>
    <property type="gene ID" value="MTR_7g024280"/>
</dbReference>
<dbReference type="CDD" id="cd06558">
    <property type="entry name" value="crotonase-like"/>
    <property type="match status" value="1"/>
</dbReference>
<dbReference type="PANTHER" id="PTHR11941:SF84">
    <property type="entry name" value="ENOYL-COA DELTA ISOMERASE 1, PEROXISOMAL"/>
    <property type="match status" value="1"/>
</dbReference>
<dbReference type="GO" id="GO:0006635">
    <property type="term" value="P:fatty acid beta-oxidation"/>
    <property type="evidence" value="ECO:0000318"/>
    <property type="project" value="GO_Central"/>
</dbReference>
<proteinExistence type="inferred from homology"/>
<gene>
    <name evidence="9" type="primary">11438311</name>
    <name evidence="7" type="ordered locus">MTR_7g024280</name>
    <name evidence="8" type="ORF">MtrunA17_Chr7g0223101</name>
</gene>
<dbReference type="InterPro" id="IPR001753">
    <property type="entry name" value="Enoyl-CoA_hydra/iso"/>
</dbReference>
<dbReference type="Proteomes" id="UP000002051">
    <property type="component" value="Unassembled WGS sequence"/>
</dbReference>
<name>G7KWT7_MEDTR</name>
<dbReference type="eggNOG" id="ENOG502QSD1">
    <property type="taxonomic scope" value="Eukaryota"/>
</dbReference>
<dbReference type="PaxDb" id="3880-AES78076"/>
<evidence type="ECO:0000313" key="9">
    <source>
        <dbReference type="EnsemblPlants" id="AES78076"/>
    </source>
</evidence>
<dbReference type="FunFam" id="3.90.226.10:FF:000049">
    <property type="entry name" value="Enoyl-CoA delta isomerase 3"/>
    <property type="match status" value="1"/>
</dbReference>
<dbReference type="InterPro" id="IPR029045">
    <property type="entry name" value="ClpP/crotonase-like_dom_sf"/>
</dbReference>
<evidence type="ECO:0000313" key="8">
    <source>
        <dbReference type="EMBL" id="RHN44777.1"/>
    </source>
</evidence>
<keyword evidence="10" id="KW-1185">Reference proteome</keyword>
<evidence type="ECO:0000256" key="6">
    <source>
        <dbReference type="ARBA" id="ARBA00023098"/>
    </source>
</evidence>
<reference evidence="7 10" key="2">
    <citation type="journal article" date="2014" name="BMC Genomics">
        <title>An improved genome release (version Mt4.0) for the model legume Medicago truncatula.</title>
        <authorList>
            <person name="Tang H."/>
            <person name="Krishnakumar V."/>
            <person name="Bidwell S."/>
            <person name="Rosen B."/>
            <person name="Chan A."/>
            <person name="Zhou S."/>
            <person name="Gentzbittel L."/>
            <person name="Childs K.L."/>
            <person name="Yandell M."/>
            <person name="Gundlach H."/>
            <person name="Mayer K.F."/>
            <person name="Schwartz D.C."/>
            <person name="Town C.D."/>
        </authorList>
    </citation>
    <scope>GENOME REANNOTATION</scope>
    <source>
        <strain evidence="7">A17</strain>
        <strain evidence="9 10">cv. Jemalong A17</strain>
    </source>
</reference>
<organism evidence="7 10">
    <name type="scientific">Medicago truncatula</name>
    <name type="common">Barrel medic</name>
    <name type="synonym">Medicago tribuloides</name>
    <dbReference type="NCBI Taxonomy" id="3880"/>
    <lineage>
        <taxon>Eukaryota</taxon>
        <taxon>Viridiplantae</taxon>
        <taxon>Streptophyta</taxon>
        <taxon>Embryophyta</taxon>
        <taxon>Tracheophyta</taxon>
        <taxon>Spermatophyta</taxon>
        <taxon>Magnoliopsida</taxon>
        <taxon>eudicotyledons</taxon>
        <taxon>Gunneridae</taxon>
        <taxon>Pentapetalae</taxon>
        <taxon>rosids</taxon>
        <taxon>fabids</taxon>
        <taxon>Fabales</taxon>
        <taxon>Fabaceae</taxon>
        <taxon>Papilionoideae</taxon>
        <taxon>50 kb inversion clade</taxon>
        <taxon>NPAAA clade</taxon>
        <taxon>Hologalegina</taxon>
        <taxon>IRL clade</taxon>
        <taxon>Trifolieae</taxon>
        <taxon>Medicago</taxon>
    </lineage>
</organism>
<evidence type="ECO:0000256" key="3">
    <source>
        <dbReference type="ARBA" id="ARBA00005005"/>
    </source>
</evidence>
<dbReference type="OrthoDB" id="410701at2759"/>
<reference evidence="9" key="3">
    <citation type="submission" date="2015-04" db="UniProtKB">
        <authorList>
            <consortium name="EnsemblPlants"/>
        </authorList>
    </citation>
    <scope>IDENTIFICATION</scope>
    <source>
        <strain evidence="9">cv. Jemalong A17</strain>
    </source>
</reference>
<dbReference type="HOGENOM" id="CLU_009834_3_2_1"/>
<keyword evidence="8" id="KW-0413">Isomerase</keyword>
<comment type="pathway">
    <text evidence="3">Lipid metabolism; fatty acid beta-oxidation.</text>
</comment>
<dbReference type="OMA" id="RAFWILE"/>
<evidence type="ECO:0000313" key="11">
    <source>
        <dbReference type="Proteomes" id="UP000265566"/>
    </source>
</evidence>
<evidence type="ECO:0000256" key="4">
    <source>
        <dbReference type="ARBA" id="ARBA00005254"/>
    </source>
</evidence>
<dbReference type="KEGG" id="mtr:11438311"/>
<dbReference type="EC" id="5.3.3.8" evidence="5"/>
<comment type="similarity">
    <text evidence="4">Belongs to the enoyl-CoA hydratase/isomerase family.</text>
</comment>
<dbReference type="Pfam" id="PF00378">
    <property type="entry name" value="ECH_1"/>
    <property type="match status" value="1"/>
</dbReference>
<evidence type="ECO:0000313" key="10">
    <source>
        <dbReference type="Proteomes" id="UP000002051"/>
    </source>
</evidence>
<dbReference type="PANTHER" id="PTHR11941">
    <property type="entry name" value="ENOYL-COA HYDRATASE-RELATED"/>
    <property type="match status" value="1"/>
</dbReference>
<dbReference type="Gramene" id="rna38938">
    <property type="protein sequence ID" value="RHN44777.1"/>
    <property type="gene ID" value="gene38938"/>
</dbReference>
<accession>G7KWT7</accession>
<dbReference type="STRING" id="3880.G7KWT7"/>
<evidence type="ECO:0000256" key="1">
    <source>
        <dbReference type="ARBA" id="ARBA00000452"/>
    </source>
</evidence>
<dbReference type="SUPFAM" id="SSF52096">
    <property type="entry name" value="ClpP/crotonase"/>
    <property type="match status" value="1"/>
</dbReference>